<dbReference type="EMBL" id="JAAVMX010000001">
    <property type="protein sequence ID" value="KAF4512753.1"/>
    <property type="molecule type" value="Genomic_DNA"/>
</dbReference>
<dbReference type="Proteomes" id="UP000557566">
    <property type="component" value="Unassembled WGS sequence"/>
</dbReference>
<comment type="caution">
    <text evidence="1">The sequence shown here is derived from an EMBL/GenBank/DDBJ whole genome shotgun (WGS) entry which is preliminary data.</text>
</comment>
<organism evidence="1 2">
    <name type="scientific">Ophiocordyceps sinensis</name>
    <dbReference type="NCBI Taxonomy" id="72228"/>
    <lineage>
        <taxon>Eukaryota</taxon>
        <taxon>Fungi</taxon>
        <taxon>Dikarya</taxon>
        <taxon>Ascomycota</taxon>
        <taxon>Pezizomycotina</taxon>
        <taxon>Sordariomycetes</taxon>
        <taxon>Hypocreomycetidae</taxon>
        <taxon>Hypocreales</taxon>
        <taxon>Ophiocordycipitaceae</taxon>
        <taxon>Ophiocordyceps</taxon>
    </lineage>
</organism>
<gene>
    <name evidence="1" type="ORF">G6O67_000097</name>
</gene>
<accession>A0A8H4PYI0</accession>
<protein>
    <submittedName>
        <fullName evidence="1">Uncharacterized protein</fullName>
    </submittedName>
</protein>
<evidence type="ECO:0000313" key="2">
    <source>
        <dbReference type="Proteomes" id="UP000557566"/>
    </source>
</evidence>
<dbReference type="OrthoDB" id="5315084at2759"/>
<name>A0A8H4PYI0_9HYPO</name>
<sequence>MSTFTTYFWPIARPKDEERARLILFAAWHTAKRSNPLASRILIRSDIHDVTMRNGVLIPDALCYHRDTGPNDAICAKEHVGTWIHGRLAVV</sequence>
<reference evidence="1 2" key="1">
    <citation type="journal article" date="2020" name="Genome Biol. Evol.">
        <title>A new high-quality draft genome assembly of the Chinese cordyceps Ophiocordyceps sinensis.</title>
        <authorList>
            <person name="Shu R."/>
            <person name="Zhang J."/>
            <person name="Meng Q."/>
            <person name="Zhang H."/>
            <person name="Zhou G."/>
            <person name="Li M."/>
            <person name="Wu P."/>
            <person name="Zhao Y."/>
            <person name="Chen C."/>
            <person name="Qin Q."/>
        </authorList>
    </citation>
    <scope>NUCLEOTIDE SEQUENCE [LARGE SCALE GENOMIC DNA]</scope>
    <source>
        <strain evidence="1 2">IOZ07</strain>
    </source>
</reference>
<proteinExistence type="predicted"/>
<keyword evidence="2" id="KW-1185">Reference proteome</keyword>
<dbReference type="AlphaFoldDB" id="A0A8H4PYI0"/>
<evidence type="ECO:0000313" key="1">
    <source>
        <dbReference type="EMBL" id="KAF4512753.1"/>
    </source>
</evidence>